<dbReference type="EMBL" id="QOCW01000024">
    <property type="protein sequence ID" value="RBW68187.1"/>
    <property type="molecule type" value="Genomic_DNA"/>
</dbReference>
<keyword evidence="2" id="KW-1185">Reference proteome</keyword>
<dbReference type="AlphaFoldDB" id="A0A366XQI8"/>
<organism evidence="1 2">
    <name type="scientific">Bacillus taeanensis</name>
    <dbReference type="NCBI Taxonomy" id="273032"/>
    <lineage>
        <taxon>Bacteria</taxon>
        <taxon>Bacillati</taxon>
        <taxon>Bacillota</taxon>
        <taxon>Bacilli</taxon>
        <taxon>Bacillales</taxon>
        <taxon>Bacillaceae</taxon>
        <taxon>Bacillus</taxon>
    </lineage>
</organism>
<dbReference type="RefSeq" id="WP_113807521.1">
    <property type="nucleotide sequence ID" value="NZ_QOCW01000024.1"/>
</dbReference>
<proteinExistence type="predicted"/>
<dbReference type="OrthoDB" id="2913928at2"/>
<evidence type="ECO:0000313" key="2">
    <source>
        <dbReference type="Proteomes" id="UP000253314"/>
    </source>
</evidence>
<protein>
    <recommendedName>
        <fullName evidence="3">BH0509 family protein</fullName>
    </recommendedName>
</protein>
<dbReference type="NCBIfam" id="NF033562">
    <property type="entry name" value="BH0509_fam"/>
    <property type="match status" value="1"/>
</dbReference>
<accession>A0A366XQI8</accession>
<evidence type="ECO:0008006" key="3">
    <source>
        <dbReference type="Google" id="ProtNLM"/>
    </source>
</evidence>
<evidence type="ECO:0000313" key="1">
    <source>
        <dbReference type="EMBL" id="RBW68187.1"/>
    </source>
</evidence>
<reference evidence="1 2" key="1">
    <citation type="submission" date="2018-07" db="EMBL/GenBank/DDBJ databases">
        <title>Lottiidibacillus patelloidae gen. nov., sp. nov., isolated from the intestinal tract of a marine limpet and the reclassification of B. taeanensis BH030017T, B. algicola KMM 3737T and B. hwajinpoensis SW-72T as genus Lottiidibacillus.</title>
        <authorList>
            <person name="Liu R."/>
            <person name="Huang Z."/>
        </authorList>
    </citation>
    <scope>NUCLEOTIDE SEQUENCE [LARGE SCALE GENOMIC DNA]</scope>
    <source>
        <strain evidence="1 2">BH030017</strain>
    </source>
</reference>
<sequence length="51" mass="6345">MSQQERSYMVEFLYSKTTISPDKIMRMTDAEVEYYHWLYSDEENEDYVRVH</sequence>
<dbReference type="Proteomes" id="UP000253314">
    <property type="component" value="Unassembled WGS sequence"/>
</dbReference>
<gene>
    <name evidence="1" type="ORF">DS031_18400</name>
</gene>
<dbReference type="InterPro" id="IPR049615">
    <property type="entry name" value="BH0509-like"/>
</dbReference>
<comment type="caution">
    <text evidence="1">The sequence shown here is derived from an EMBL/GenBank/DDBJ whole genome shotgun (WGS) entry which is preliminary data.</text>
</comment>
<name>A0A366XQI8_9BACI</name>